<organism evidence="2 3">
    <name type="scientific">Kutzneria buriramensis</name>
    <dbReference type="NCBI Taxonomy" id="1045776"/>
    <lineage>
        <taxon>Bacteria</taxon>
        <taxon>Bacillati</taxon>
        <taxon>Actinomycetota</taxon>
        <taxon>Actinomycetes</taxon>
        <taxon>Pseudonocardiales</taxon>
        <taxon>Pseudonocardiaceae</taxon>
        <taxon>Kutzneria</taxon>
    </lineage>
</organism>
<name>A0A3E0I002_9PSEU</name>
<gene>
    <name evidence="2" type="ORF">BCF44_103410</name>
</gene>
<dbReference type="Proteomes" id="UP000256269">
    <property type="component" value="Unassembled WGS sequence"/>
</dbReference>
<accession>A0A3E0I002</accession>
<dbReference type="Pfam" id="PF14028">
    <property type="entry name" value="Lant_dehydr_C"/>
    <property type="match status" value="1"/>
</dbReference>
<dbReference type="NCBIfam" id="TIGR03891">
    <property type="entry name" value="thiopep_ocin"/>
    <property type="match status" value="1"/>
</dbReference>
<protein>
    <submittedName>
        <fullName evidence="2">Thiopeptide-type bacteriocin biosynthesis protein</fullName>
    </submittedName>
</protein>
<feature type="domain" description="Thiopeptide-type bacteriocin biosynthesis" evidence="1">
    <location>
        <begin position="73"/>
        <end position="306"/>
    </location>
</feature>
<evidence type="ECO:0000259" key="1">
    <source>
        <dbReference type="Pfam" id="PF14028"/>
    </source>
</evidence>
<dbReference type="EMBL" id="QUNO01000003">
    <property type="protein sequence ID" value="REH51961.1"/>
    <property type="molecule type" value="Genomic_DNA"/>
</dbReference>
<dbReference type="AlphaFoldDB" id="A0A3E0I002"/>
<sequence>MRVGSIEPMVSVAGRRVPLAEFVADCLDPAGDEELVAARLTFLAGGLDALRTAGAPRWTQVGLAGLAPRLYPALLDAVEQLLADGEITDFLFTHGSPGMRVRFAAAPGRATQVRAEVRRLAARWRRRGLVTEAVPGVYEPEAHLFGGPESMRHAYQLFTVDSVTWLRHHSANSCGSLGDSTPAWVVSLRMLRAVFEGLQVAGWEDRDVWARVRDIVGGEPGPVSAELAGWWDGDEELLARLPEPTRELLADHERRVAPVLTRWRTEYFATDLARVGPREAAAYHVVQHWNRAKLGPARQARILDALVGRRA</sequence>
<reference evidence="2 3" key="1">
    <citation type="submission" date="2018-08" db="EMBL/GenBank/DDBJ databases">
        <title>Genomic Encyclopedia of Archaeal and Bacterial Type Strains, Phase II (KMG-II): from individual species to whole genera.</title>
        <authorList>
            <person name="Goeker M."/>
        </authorList>
    </citation>
    <scope>NUCLEOTIDE SEQUENCE [LARGE SCALE GENOMIC DNA]</scope>
    <source>
        <strain evidence="2 3">DSM 45791</strain>
    </source>
</reference>
<evidence type="ECO:0000313" key="3">
    <source>
        <dbReference type="Proteomes" id="UP000256269"/>
    </source>
</evidence>
<comment type="caution">
    <text evidence="2">The sequence shown here is derived from an EMBL/GenBank/DDBJ whole genome shotgun (WGS) entry which is preliminary data.</text>
</comment>
<dbReference type="InterPro" id="IPR023809">
    <property type="entry name" value="Thiopep_bacteriocin_synth_dom"/>
</dbReference>
<evidence type="ECO:0000313" key="2">
    <source>
        <dbReference type="EMBL" id="REH51961.1"/>
    </source>
</evidence>
<proteinExistence type="predicted"/>
<keyword evidence="3" id="KW-1185">Reference proteome</keyword>